<dbReference type="Proteomes" id="UP000663882">
    <property type="component" value="Unassembled WGS sequence"/>
</dbReference>
<accession>A0A815TA18</accession>
<gene>
    <name evidence="4" type="ORF">FNK824_LOCUS19316</name>
    <name evidence="5" type="ORF">OTI717_LOCUS28442</name>
    <name evidence="2" type="ORF">RFH988_LOCUS33107</name>
    <name evidence="3" type="ORF">SEV965_LOCUS36033</name>
</gene>
<dbReference type="EMBL" id="CAJNOU010006246">
    <property type="protein sequence ID" value="CAF1500282.1"/>
    <property type="molecule type" value="Genomic_DNA"/>
</dbReference>
<dbReference type="AlphaFoldDB" id="A0A815TA18"/>
<proteinExistence type="predicted"/>
<evidence type="ECO:0000313" key="4">
    <source>
        <dbReference type="EMBL" id="CAF3876675.1"/>
    </source>
</evidence>
<sequence length="472" mass="53556">MLIETNSFVFHSNTVEAVTKSDEFSSLKFESYSSVNSSDRVLMIREKSIISIHLGIACMCVTLSESFAIRALEQFDRIGIVDVAEIVFIIESYCRQRQLIPNIIKGEETLKSAILERRTGNIQSKFFTCMIEFDNQDLSSRNETNFALDALLGPIYSTRGPKRKSQQVPFDSDISDSDAYSEELDELWQSVKKSSHKKNKKEDRLTAQREEFRRKFLHIKDEHHITDSAIKALHKFFKEIKQSCYSMTEIRRVRDTANKKIPLKFTKDSAYVPFEFALRTAVFVAIKFRSDLLQLNNLSFRLNMDGTLIGNKHVVAISVNCIDGGPSCQTAKHLVPVGIFEIQKESNELLRKTLPKDFLESIQSVKQLQVTRKKCVTVKIRLGGDFQNSVYVFGLAGVQNPNDRVAMARYARKGALSEVASEEDDHLDTSLNSPLDLDESDEWSSDSSEDEAGNSDEKVDEDRDQVPGAENE</sequence>
<comment type="caution">
    <text evidence="3">The sequence shown here is derived from an EMBL/GenBank/DDBJ whole genome shotgun (WGS) entry which is preliminary data.</text>
</comment>
<evidence type="ECO:0000313" key="5">
    <source>
        <dbReference type="EMBL" id="CAF3990343.1"/>
    </source>
</evidence>
<dbReference type="Proteomes" id="UP000663823">
    <property type="component" value="Unassembled WGS sequence"/>
</dbReference>
<feature type="region of interest" description="Disordered" evidence="1">
    <location>
        <begin position="418"/>
        <end position="472"/>
    </location>
</feature>
<evidence type="ECO:0000313" key="3">
    <source>
        <dbReference type="EMBL" id="CAF1500282.1"/>
    </source>
</evidence>
<dbReference type="EMBL" id="CAJOBE010003374">
    <property type="protein sequence ID" value="CAF3876675.1"/>
    <property type="molecule type" value="Genomic_DNA"/>
</dbReference>
<organism evidence="3 6">
    <name type="scientific">Rotaria sordida</name>
    <dbReference type="NCBI Taxonomy" id="392033"/>
    <lineage>
        <taxon>Eukaryota</taxon>
        <taxon>Metazoa</taxon>
        <taxon>Spiralia</taxon>
        <taxon>Gnathifera</taxon>
        <taxon>Rotifera</taxon>
        <taxon>Eurotatoria</taxon>
        <taxon>Bdelloidea</taxon>
        <taxon>Philodinida</taxon>
        <taxon>Philodinidae</taxon>
        <taxon>Rotaria</taxon>
    </lineage>
</organism>
<evidence type="ECO:0000313" key="2">
    <source>
        <dbReference type="EMBL" id="CAF1366491.1"/>
    </source>
</evidence>
<name>A0A815TA18_9BILA</name>
<evidence type="ECO:0000256" key="1">
    <source>
        <dbReference type="SAM" id="MobiDB-lite"/>
    </source>
</evidence>
<dbReference type="EMBL" id="CAJNOO010004054">
    <property type="protein sequence ID" value="CAF1366491.1"/>
    <property type="molecule type" value="Genomic_DNA"/>
</dbReference>
<protein>
    <submittedName>
        <fullName evidence="3">Uncharacterized protein</fullName>
    </submittedName>
</protein>
<dbReference type="Proteomes" id="UP000663889">
    <property type="component" value="Unassembled WGS sequence"/>
</dbReference>
<dbReference type="Proteomes" id="UP000663874">
    <property type="component" value="Unassembled WGS sequence"/>
</dbReference>
<feature type="compositionally biased region" description="Basic and acidic residues" evidence="1">
    <location>
        <begin position="455"/>
        <end position="465"/>
    </location>
</feature>
<feature type="compositionally biased region" description="Acidic residues" evidence="1">
    <location>
        <begin position="436"/>
        <end position="454"/>
    </location>
</feature>
<evidence type="ECO:0000313" key="6">
    <source>
        <dbReference type="Proteomes" id="UP000663889"/>
    </source>
</evidence>
<dbReference type="EMBL" id="CAJOAX010006755">
    <property type="protein sequence ID" value="CAF3990343.1"/>
    <property type="molecule type" value="Genomic_DNA"/>
</dbReference>
<dbReference type="OrthoDB" id="10053799at2759"/>
<reference evidence="3" key="1">
    <citation type="submission" date="2021-02" db="EMBL/GenBank/DDBJ databases">
        <authorList>
            <person name="Nowell W R."/>
        </authorList>
    </citation>
    <scope>NUCLEOTIDE SEQUENCE</scope>
</reference>